<gene>
    <name evidence="2" type="ORF">OBBRIDRAFT_508282</name>
</gene>
<proteinExistence type="predicted"/>
<reference evidence="2 3" key="1">
    <citation type="submission" date="2016-07" db="EMBL/GenBank/DDBJ databases">
        <title>Draft genome of the white-rot fungus Obba rivulosa 3A-2.</title>
        <authorList>
            <consortium name="DOE Joint Genome Institute"/>
            <person name="Miettinen O."/>
            <person name="Riley R."/>
            <person name="Acob R."/>
            <person name="Barry K."/>
            <person name="Cullen D."/>
            <person name="De Vries R."/>
            <person name="Hainaut M."/>
            <person name="Hatakka A."/>
            <person name="Henrissat B."/>
            <person name="Hilden K."/>
            <person name="Kuo R."/>
            <person name="Labutti K."/>
            <person name="Lipzen A."/>
            <person name="Makela M.R."/>
            <person name="Sandor L."/>
            <person name="Spatafora J.W."/>
            <person name="Grigoriev I.V."/>
            <person name="Hibbett D.S."/>
        </authorList>
    </citation>
    <scope>NUCLEOTIDE SEQUENCE [LARGE SCALE GENOMIC DNA]</scope>
    <source>
        <strain evidence="2 3">3A-2</strain>
    </source>
</reference>
<feature type="region of interest" description="Disordered" evidence="1">
    <location>
        <begin position="70"/>
        <end position="90"/>
    </location>
</feature>
<dbReference type="AlphaFoldDB" id="A0A8E2B0L6"/>
<evidence type="ECO:0000313" key="2">
    <source>
        <dbReference type="EMBL" id="OCH91724.1"/>
    </source>
</evidence>
<dbReference type="Proteomes" id="UP000250043">
    <property type="component" value="Unassembled WGS sequence"/>
</dbReference>
<evidence type="ECO:0000256" key="1">
    <source>
        <dbReference type="SAM" id="MobiDB-lite"/>
    </source>
</evidence>
<keyword evidence="3" id="KW-1185">Reference proteome</keyword>
<accession>A0A8E2B0L6</accession>
<name>A0A8E2B0L6_9APHY</name>
<evidence type="ECO:0000313" key="3">
    <source>
        <dbReference type="Proteomes" id="UP000250043"/>
    </source>
</evidence>
<dbReference type="EMBL" id="KV722380">
    <property type="protein sequence ID" value="OCH91724.1"/>
    <property type="molecule type" value="Genomic_DNA"/>
</dbReference>
<protein>
    <submittedName>
        <fullName evidence="2">Uncharacterized protein</fullName>
    </submittedName>
</protein>
<sequence length="116" mass="12863">MSSRICVVVPIKKAQVAHIPRFATYFRSLFTVLDPDGELEDNCTCLGAVRRDQYDYFPLTARFHGLRGRRSNMHSRADMPGGLEQPSLLPGGFKRSLLLIDSSDSEQSSSLDDGDG</sequence>
<organism evidence="2 3">
    <name type="scientific">Obba rivulosa</name>
    <dbReference type="NCBI Taxonomy" id="1052685"/>
    <lineage>
        <taxon>Eukaryota</taxon>
        <taxon>Fungi</taxon>
        <taxon>Dikarya</taxon>
        <taxon>Basidiomycota</taxon>
        <taxon>Agaricomycotina</taxon>
        <taxon>Agaricomycetes</taxon>
        <taxon>Polyporales</taxon>
        <taxon>Gelatoporiaceae</taxon>
        <taxon>Obba</taxon>
    </lineage>
</organism>